<proteinExistence type="predicted"/>
<dbReference type="Proteomes" id="UP000001514">
    <property type="component" value="Unassembled WGS sequence"/>
</dbReference>
<organism evidence="2">
    <name type="scientific">Selaginella moellendorffii</name>
    <name type="common">Spikemoss</name>
    <dbReference type="NCBI Taxonomy" id="88036"/>
    <lineage>
        <taxon>Eukaryota</taxon>
        <taxon>Viridiplantae</taxon>
        <taxon>Streptophyta</taxon>
        <taxon>Embryophyta</taxon>
        <taxon>Tracheophyta</taxon>
        <taxon>Lycopodiopsida</taxon>
        <taxon>Selaginellales</taxon>
        <taxon>Selaginellaceae</taxon>
        <taxon>Selaginella</taxon>
    </lineage>
</organism>
<sequence>MESVLDDLALSENYTSGELWKKLCEKHKQQTHVQIGHLYTEMVNMRWTESESFDQFVDDMKNIYLQIQESDKENNNLMQVDKLQLSRAILAVKKEIIMQKDVGIFHSKSDLALFAGSSSKQFVKEKNNNKASKDEVEDEILSTTTSKPIAHYGQLLDKTCVAEHTVQLGDNSEHGVHGIGDINIQTSHGNLTLTRIANMRHNLCFDHQACVIQNVQIHDVVAIAPKEGNLYQLKNKESTSSLILASVGKGTCDL</sequence>
<dbReference type="HOGENOM" id="CLU_1095811_0_0_1"/>
<name>D8SIU8_SELML</name>
<dbReference type="KEGG" id="smo:SELMODRAFT_422565"/>
<dbReference type="Gramene" id="EFJ15560">
    <property type="protein sequence ID" value="EFJ15560"/>
    <property type="gene ID" value="SELMODRAFT_422565"/>
</dbReference>
<accession>D8SIU8</accession>
<gene>
    <name evidence="1" type="ORF">SELMODRAFT_422565</name>
</gene>
<protein>
    <submittedName>
        <fullName evidence="1">Uncharacterized protein</fullName>
    </submittedName>
</protein>
<dbReference type="InParanoid" id="D8SIU8"/>
<keyword evidence="2" id="KW-1185">Reference proteome</keyword>
<reference evidence="1 2" key="1">
    <citation type="journal article" date="2011" name="Science">
        <title>The Selaginella genome identifies genetic changes associated with the evolution of vascular plants.</title>
        <authorList>
            <person name="Banks J.A."/>
            <person name="Nishiyama T."/>
            <person name="Hasebe M."/>
            <person name="Bowman J.L."/>
            <person name="Gribskov M."/>
            <person name="dePamphilis C."/>
            <person name="Albert V.A."/>
            <person name="Aono N."/>
            <person name="Aoyama T."/>
            <person name="Ambrose B.A."/>
            <person name="Ashton N.W."/>
            <person name="Axtell M.J."/>
            <person name="Barker E."/>
            <person name="Barker M.S."/>
            <person name="Bennetzen J.L."/>
            <person name="Bonawitz N.D."/>
            <person name="Chapple C."/>
            <person name="Cheng C."/>
            <person name="Correa L.G."/>
            <person name="Dacre M."/>
            <person name="DeBarry J."/>
            <person name="Dreyer I."/>
            <person name="Elias M."/>
            <person name="Engstrom E.M."/>
            <person name="Estelle M."/>
            <person name="Feng L."/>
            <person name="Finet C."/>
            <person name="Floyd S.K."/>
            <person name="Frommer W.B."/>
            <person name="Fujita T."/>
            <person name="Gramzow L."/>
            <person name="Gutensohn M."/>
            <person name="Harholt J."/>
            <person name="Hattori M."/>
            <person name="Heyl A."/>
            <person name="Hirai T."/>
            <person name="Hiwatashi Y."/>
            <person name="Ishikawa M."/>
            <person name="Iwata M."/>
            <person name="Karol K.G."/>
            <person name="Koehler B."/>
            <person name="Kolukisaoglu U."/>
            <person name="Kubo M."/>
            <person name="Kurata T."/>
            <person name="Lalonde S."/>
            <person name="Li K."/>
            <person name="Li Y."/>
            <person name="Litt A."/>
            <person name="Lyons E."/>
            <person name="Manning G."/>
            <person name="Maruyama T."/>
            <person name="Michael T.P."/>
            <person name="Mikami K."/>
            <person name="Miyazaki S."/>
            <person name="Morinaga S."/>
            <person name="Murata T."/>
            <person name="Mueller-Roeber B."/>
            <person name="Nelson D.R."/>
            <person name="Obara M."/>
            <person name="Oguri Y."/>
            <person name="Olmstead R.G."/>
            <person name="Onodera N."/>
            <person name="Petersen B.L."/>
            <person name="Pils B."/>
            <person name="Prigge M."/>
            <person name="Rensing S.A."/>
            <person name="Riano-Pachon D.M."/>
            <person name="Roberts A.W."/>
            <person name="Sato Y."/>
            <person name="Scheller H.V."/>
            <person name="Schulz B."/>
            <person name="Schulz C."/>
            <person name="Shakirov E.V."/>
            <person name="Shibagaki N."/>
            <person name="Shinohara N."/>
            <person name="Shippen D.E."/>
            <person name="Soerensen I."/>
            <person name="Sotooka R."/>
            <person name="Sugimoto N."/>
            <person name="Sugita M."/>
            <person name="Sumikawa N."/>
            <person name="Tanurdzic M."/>
            <person name="Theissen G."/>
            <person name="Ulvskov P."/>
            <person name="Wakazuki S."/>
            <person name="Weng J.K."/>
            <person name="Willats W.W."/>
            <person name="Wipf D."/>
            <person name="Wolf P.G."/>
            <person name="Yang L."/>
            <person name="Zimmer A.D."/>
            <person name="Zhu Q."/>
            <person name="Mitros T."/>
            <person name="Hellsten U."/>
            <person name="Loque D."/>
            <person name="Otillar R."/>
            <person name="Salamov A."/>
            <person name="Schmutz J."/>
            <person name="Shapiro H."/>
            <person name="Lindquist E."/>
            <person name="Lucas S."/>
            <person name="Rokhsar D."/>
            <person name="Grigoriev I.V."/>
        </authorList>
    </citation>
    <scope>NUCLEOTIDE SEQUENCE [LARGE SCALE GENOMIC DNA]</scope>
</reference>
<dbReference type="EMBL" id="GL377622">
    <property type="protein sequence ID" value="EFJ15560.1"/>
    <property type="molecule type" value="Genomic_DNA"/>
</dbReference>
<evidence type="ECO:0000313" key="1">
    <source>
        <dbReference type="EMBL" id="EFJ15560.1"/>
    </source>
</evidence>
<dbReference type="AlphaFoldDB" id="D8SIU8"/>
<evidence type="ECO:0000313" key="2">
    <source>
        <dbReference type="Proteomes" id="UP000001514"/>
    </source>
</evidence>